<reference evidence="1 2" key="1">
    <citation type="journal article" date="2024" name="G3 (Bethesda)">
        <title>Genome assembly of Hibiscus sabdariffa L. provides insights into metabolisms of medicinal natural products.</title>
        <authorList>
            <person name="Kim T."/>
        </authorList>
    </citation>
    <scope>NUCLEOTIDE SEQUENCE [LARGE SCALE GENOMIC DNA]</scope>
    <source>
        <strain evidence="1">TK-2024</strain>
        <tissue evidence="1">Old leaves</tissue>
    </source>
</reference>
<accession>A0ABR2E856</accession>
<gene>
    <name evidence="1" type="ORF">V6N12_031167</name>
</gene>
<comment type="caution">
    <text evidence="1">The sequence shown here is derived from an EMBL/GenBank/DDBJ whole genome shotgun (WGS) entry which is preliminary data.</text>
</comment>
<evidence type="ECO:0000313" key="2">
    <source>
        <dbReference type="Proteomes" id="UP001472677"/>
    </source>
</evidence>
<organism evidence="1 2">
    <name type="scientific">Hibiscus sabdariffa</name>
    <name type="common">roselle</name>
    <dbReference type="NCBI Taxonomy" id="183260"/>
    <lineage>
        <taxon>Eukaryota</taxon>
        <taxon>Viridiplantae</taxon>
        <taxon>Streptophyta</taxon>
        <taxon>Embryophyta</taxon>
        <taxon>Tracheophyta</taxon>
        <taxon>Spermatophyta</taxon>
        <taxon>Magnoliopsida</taxon>
        <taxon>eudicotyledons</taxon>
        <taxon>Gunneridae</taxon>
        <taxon>Pentapetalae</taxon>
        <taxon>rosids</taxon>
        <taxon>malvids</taxon>
        <taxon>Malvales</taxon>
        <taxon>Malvaceae</taxon>
        <taxon>Malvoideae</taxon>
        <taxon>Hibiscus</taxon>
    </lineage>
</organism>
<name>A0ABR2E856_9ROSI</name>
<keyword evidence="2" id="KW-1185">Reference proteome</keyword>
<protein>
    <submittedName>
        <fullName evidence="1">Uncharacterized protein</fullName>
    </submittedName>
</protein>
<sequence>MILCKPHKTNDVSTIQAFMKSWEVFSCGSDDEILHPGQLDLEASSRIFLPIELMPNVKNILLNDGMRKMTRSFEFDVEMIAMLMFKAKSKSLEHPSQVLALSAFV</sequence>
<proteinExistence type="predicted"/>
<dbReference type="EMBL" id="JBBPBM010000019">
    <property type="protein sequence ID" value="KAK8554198.1"/>
    <property type="molecule type" value="Genomic_DNA"/>
</dbReference>
<dbReference type="Proteomes" id="UP001472677">
    <property type="component" value="Unassembled WGS sequence"/>
</dbReference>
<evidence type="ECO:0000313" key="1">
    <source>
        <dbReference type="EMBL" id="KAK8554198.1"/>
    </source>
</evidence>